<keyword evidence="2" id="KW-1185">Reference proteome</keyword>
<dbReference type="PANTHER" id="PTHR46409">
    <property type="entry name" value="HTH PSQ-TYPE DOMAIN-CONTAINING PROTEIN"/>
    <property type="match status" value="1"/>
</dbReference>
<dbReference type="AlphaFoldDB" id="A0AAD7ZL51"/>
<feature type="non-terminal residue" evidence="1">
    <location>
        <position position="83"/>
    </location>
</feature>
<dbReference type="Proteomes" id="UP001233999">
    <property type="component" value="Unassembled WGS sequence"/>
</dbReference>
<evidence type="ECO:0000313" key="1">
    <source>
        <dbReference type="EMBL" id="KAJ9581873.1"/>
    </source>
</evidence>
<comment type="caution">
    <text evidence="1">The sequence shown here is derived from an EMBL/GenBank/DDBJ whole genome shotgun (WGS) entry which is preliminary data.</text>
</comment>
<evidence type="ECO:0000313" key="2">
    <source>
        <dbReference type="Proteomes" id="UP001233999"/>
    </source>
</evidence>
<reference evidence="1" key="1">
    <citation type="journal article" date="2023" name="IScience">
        <title>Live-bearing cockroach genome reveals convergent evolutionary mechanisms linked to viviparity in insects and beyond.</title>
        <authorList>
            <person name="Fouks B."/>
            <person name="Harrison M.C."/>
            <person name="Mikhailova A.A."/>
            <person name="Marchal E."/>
            <person name="English S."/>
            <person name="Carruthers M."/>
            <person name="Jennings E.C."/>
            <person name="Chiamaka E.L."/>
            <person name="Frigard R.A."/>
            <person name="Pippel M."/>
            <person name="Attardo G.M."/>
            <person name="Benoit J.B."/>
            <person name="Bornberg-Bauer E."/>
            <person name="Tobe S.S."/>
        </authorList>
    </citation>
    <scope>NUCLEOTIDE SEQUENCE</scope>
    <source>
        <strain evidence="1">Stay&amp;Tobe</strain>
    </source>
</reference>
<gene>
    <name evidence="1" type="ORF">L9F63_003785</name>
</gene>
<dbReference type="EMBL" id="JASPKZ010007838">
    <property type="protein sequence ID" value="KAJ9581873.1"/>
    <property type="molecule type" value="Genomic_DNA"/>
</dbReference>
<sequence>MDCELSSPPFLAEISDDEIKSHIDSNSNPEWNMTFEQFPVHTQAVERWVKFFTEASGKVFGAESRDGLYEPICCPDHPCLTSP</sequence>
<proteinExistence type="predicted"/>
<reference evidence="1" key="2">
    <citation type="submission" date="2023-05" db="EMBL/GenBank/DDBJ databases">
        <authorList>
            <person name="Fouks B."/>
        </authorList>
    </citation>
    <scope>NUCLEOTIDE SEQUENCE</scope>
    <source>
        <strain evidence="1">Stay&amp;Tobe</strain>
        <tissue evidence="1">Testes</tissue>
    </source>
</reference>
<accession>A0AAD7ZL51</accession>
<name>A0AAD7ZL51_DIPPU</name>
<organism evidence="1 2">
    <name type="scientific">Diploptera punctata</name>
    <name type="common">Pacific beetle cockroach</name>
    <dbReference type="NCBI Taxonomy" id="6984"/>
    <lineage>
        <taxon>Eukaryota</taxon>
        <taxon>Metazoa</taxon>
        <taxon>Ecdysozoa</taxon>
        <taxon>Arthropoda</taxon>
        <taxon>Hexapoda</taxon>
        <taxon>Insecta</taxon>
        <taxon>Pterygota</taxon>
        <taxon>Neoptera</taxon>
        <taxon>Polyneoptera</taxon>
        <taxon>Dictyoptera</taxon>
        <taxon>Blattodea</taxon>
        <taxon>Blaberoidea</taxon>
        <taxon>Blaberidae</taxon>
        <taxon>Diplopterinae</taxon>
        <taxon>Diploptera</taxon>
    </lineage>
</organism>
<dbReference type="PANTHER" id="PTHR46409:SF1">
    <property type="entry name" value="HTH PSQ-TYPE DOMAIN-CONTAINING PROTEIN"/>
    <property type="match status" value="1"/>
</dbReference>
<protein>
    <submittedName>
        <fullName evidence="1">Uncharacterized protein</fullName>
    </submittedName>
</protein>